<name>A0A1L9ATY4_9BACT</name>
<dbReference type="SUPFAM" id="SSF56112">
    <property type="entry name" value="Protein kinase-like (PK-like)"/>
    <property type="match status" value="1"/>
</dbReference>
<dbReference type="InterPro" id="IPR011009">
    <property type="entry name" value="Kinase-like_dom_sf"/>
</dbReference>
<keyword evidence="3" id="KW-1185">Reference proteome</keyword>
<reference evidence="2 3" key="2">
    <citation type="submission" date="2016-12" db="EMBL/GenBank/DDBJ databases">
        <title>Draft Genome Sequence of Cystobacter ferrugineus Strain Cbfe23.</title>
        <authorList>
            <person name="Akbar S."/>
            <person name="Dowd S.E."/>
            <person name="Stevens D.C."/>
        </authorList>
    </citation>
    <scope>NUCLEOTIDE SEQUENCE [LARGE SCALE GENOMIC DNA]</scope>
    <source>
        <strain evidence="2 3">Cbfe23</strain>
    </source>
</reference>
<protein>
    <recommendedName>
        <fullName evidence="4">Protein kinase domain-containing protein</fullName>
    </recommendedName>
</protein>
<evidence type="ECO:0000313" key="2">
    <source>
        <dbReference type="EMBL" id="OJH33478.1"/>
    </source>
</evidence>
<gene>
    <name evidence="2" type="ORF">BON30_48540</name>
</gene>
<dbReference type="STRING" id="83449.BON30_48540"/>
<reference evidence="3" key="1">
    <citation type="submission" date="2016-11" db="EMBL/GenBank/DDBJ databases">
        <authorList>
            <person name="Shukria A."/>
            <person name="Stevens D.C."/>
        </authorList>
    </citation>
    <scope>NUCLEOTIDE SEQUENCE [LARGE SCALE GENOMIC DNA]</scope>
    <source>
        <strain evidence="3">Cbfe23</strain>
    </source>
</reference>
<evidence type="ECO:0000313" key="3">
    <source>
        <dbReference type="Proteomes" id="UP000182229"/>
    </source>
</evidence>
<evidence type="ECO:0000256" key="1">
    <source>
        <dbReference type="SAM" id="MobiDB-lite"/>
    </source>
</evidence>
<dbReference type="EMBL" id="MPIN01000036">
    <property type="protein sequence ID" value="OJH33478.1"/>
    <property type="molecule type" value="Genomic_DNA"/>
</dbReference>
<accession>A0A1L9ATY4</accession>
<sequence length="247" mass="28027">MRFLRENADTTAHYEYTPTDELWALGVTFYWLLTDVYPFGERTDAGELAGLAERILTRRPVAPHLLNPRVPLAVSQVCMKMLAEWPAERYATVPELCSALQEALAQAENDSTWEVPLMDPHDPQVTTTLDDPELQEPNEVLRAFRKSGKKQPRRGLVRPKKALELLLARSPDEAPGAPARRRLKPQSQRWAPRVRLYPPQGTNRPERERMGSPLQAPPCRQRVSSSPRPWPPTALVPHGAWGSRRPL</sequence>
<dbReference type="Proteomes" id="UP000182229">
    <property type="component" value="Unassembled WGS sequence"/>
</dbReference>
<dbReference type="AlphaFoldDB" id="A0A1L9ATY4"/>
<proteinExistence type="predicted"/>
<comment type="caution">
    <text evidence="2">The sequence shown here is derived from an EMBL/GenBank/DDBJ whole genome shotgun (WGS) entry which is preliminary data.</text>
</comment>
<evidence type="ECO:0008006" key="4">
    <source>
        <dbReference type="Google" id="ProtNLM"/>
    </source>
</evidence>
<dbReference type="Gene3D" id="1.10.510.10">
    <property type="entry name" value="Transferase(Phosphotransferase) domain 1"/>
    <property type="match status" value="1"/>
</dbReference>
<feature type="region of interest" description="Disordered" evidence="1">
    <location>
        <begin position="168"/>
        <end position="247"/>
    </location>
</feature>
<organism evidence="2 3">
    <name type="scientific">Cystobacter ferrugineus</name>
    <dbReference type="NCBI Taxonomy" id="83449"/>
    <lineage>
        <taxon>Bacteria</taxon>
        <taxon>Pseudomonadati</taxon>
        <taxon>Myxococcota</taxon>
        <taxon>Myxococcia</taxon>
        <taxon>Myxococcales</taxon>
        <taxon>Cystobacterineae</taxon>
        <taxon>Archangiaceae</taxon>
        <taxon>Cystobacter</taxon>
    </lineage>
</organism>